<dbReference type="GO" id="GO:0009051">
    <property type="term" value="P:pentose-phosphate shunt, oxidative branch"/>
    <property type="evidence" value="ECO:0007669"/>
    <property type="project" value="TreeGrafter"/>
</dbReference>
<dbReference type="InterPro" id="IPR036291">
    <property type="entry name" value="NAD(P)-bd_dom_sf"/>
</dbReference>
<evidence type="ECO:0000313" key="10">
    <source>
        <dbReference type="EMBL" id="ANW98591.1"/>
    </source>
</evidence>
<dbReference type="EC" id="1.1.1.49" evidence="7"/>
<evidence type="ECO:0000256" key="7">
    <source>
        <dbReference type="HAMAP-Rule" id="MF_00966"/>
    </source>
</evidence>
<keyword evidence="5 7" id="KW-0560">Oxidoreductase</keyword>
<feature type="binding site" evidence="7">
    <location>
        <position position="55"/>
    </location>
    <ligand>
        <name>NADP(+)</name>
        <dbReference type="ChEBI" id="CHEBI:58349"/>
    </ligand>
</feature>
<keyword evidence="4 7" id="KW-0521">NADP</keyword>
<evidence type="ECO:0000259" key="9">
    <source>
        <dbReference type="Pfam" id="PF02781"/>
    </source>
</evidence>
<dbReference type="AlphaFoldDB" id="A0A1B1YCV4"/>
<feature type="active site" description="Proton acceptor" evidence="7">
    <location>
        <position position="251"/>
    </location>
</feature>
<dbReference type="InterPro" id="IPR019796">
    <property type="entry name" value="G6P_DH_AS"/>
</dbReference>
<evidence type="ECO:0000256" key="2">
    <source>
        <dbReference type="ARBA" id="ARBA00009975"/>
    </source>
</evidence>
<evidence type="ECO:0000256" key="4">
    <source>
        <dbReference type="ARBA" id="ARBA00022857"/>
    </source>
</evidence>
<evidence type="ECO:0000256" key="1">
    <source>
        <dbReference type="ARBA" id="ARBA00004937"/>
    </source>
</evidence>
<evidence type="ECO:0000259" key="8">
    <source>
        <dbReference type="Pfam" id="PF00479"/>
    </source>
</evidence>
<feature type="binding site" evidence="7">
    <location>
        <position position="227"/>
    </location>
    <ligand>
        <name>substrate</name>
    </ligand>
</feature>
<dbReference type="Pfam" id="PF00479">
    <property type="entry name" value="G6PD_N"/>
    <property type="match status" value="1"/>
</dbReference>
<dbReference type="NCBIfam" id="TIGR00871">
    <property type="entry name" value="zwf"/>
    <property type="match status" value="1"/>
</dbReference>
<feature type="binding site" evidence="7">
    <location>
        <position position="159"/>
    </location>
    <ligand>
        <name>NADP(+)</name>
        <dbReference type="ChEBI" id="CHEBI:58349"/>
    </ligand>
</feature>
<dbReference type="Gene3D" id="3.30.360.10">
    <property type="entry name" value="Dihydrodipicolinate Reductase, domain 2"/>
    <property type="match status" value="1"/>
</dbReference>
<protein>
    <recommendedName>
        <fullName evidence="7">Glucose-6-phosphate 1-dehydrogenase</fullName>
        <shortName evidence="7">G6PD</shortName>
        <ecNumber evidence="7">1.1.1.49</ecNumber>
    </recommendedName>
</protein>
<feature type="binding site" evidence="7">
    <location>
        <position position="356"/>
    </location>
    <ligand>
        <name>substrate</name>
    </ligand>
</feature>
<feature type="domain" description="Glucose-6-phosphate dehydrogenase C-terminal" evidence="9">
    <location>
        <begin position="200"/>
        <end position="497"/>
    </location>
</feature>
<name>A0A1B1YCV4_THEST</name>
<dbReference type="HAMAP" id="MF_00966">
    <property type="entry name" value="G6PD"/>
    <property type="match status" value="1"/>
</dbReference>
<evidence type="ECO:0000256" key="3">
    <source>
        <dbReference type="ARBA" id="ARBA00022526"/>
    </source>
</evidence>
<comment type="catalytic activity">
    <reaction evidence="7">
        <text>D-glucose 6-phosphate + NADP(+) = 6-phospho-D-glucono-1,5-lactone + NADPH + H(+)</text>
        <dbReference type="Rhea" id="RHEA:15841"/>
        <dbReference type="ChEBI" id="CHEBI:15378"/>
        <dbReference type="ChEBI" id="CHEBI:57783"/>
        <dbReference type="ChEBI" id="CHEBI:57955"/>
        <dbReference type="ChEBI" id="CHEBI:58349"/>
        <dbReference type="ChEBI" id="CHEBI:61548"/>
        <dbReference type="EC" id="1.1.1.49"/>
    </reaction>
</comment>
<dbReference type="Pfam" id="PF02781">
    <property type="entry name" value="G6PD_C"/>
    <property type="match status" value="1"/>
</dbReference>
<feature type="binding site" evidence="7">
    <location>
        <position position="246"/>
    </location>
    <ligand>
        <name>substrate</name>
    </ligand>
</feature>
<evidence type="ECO:0000256" key="6">
    <source>
        <dbReference type="ARBA" id="ARBA00023277"/>
    </source>
</evidence>
<dbReference type="GO" id="GO:0004345">
    <property type="term" value="F:glucose-6-phosphate dehydrogenase activity"/>
    <property type="evidence" value="ECO:0007669"/>
    <property type="project" value="UniProtKB-UniRule"/>
</dbReference>
<feature type="binding site" evidence="7">
    <location>
        <begin position="21"/>
        <end position="28"/>
    </location>
    <ligand>
        <name>NADP(+)</name>
        <dbReference type="ChEBI" id="CHEBI:58349"/>
    </ligand>
</feature>
<feature type="binding site" evidence="7">
    <location>
        <position position="189"/>
    </location>
    <ligand>
        <name>substrate</name>
    </ligand>
</feature>
<dbReference type="PANTHER" id="PTHR23429:SF0">
    <property type="entry name" value="GLUCOSE-6-PHOSPHATE 1-DEHYDROGENASE"/>
    <property type="match status" value="1"/>
</dbReference>
<keyword evidence="6 7" id="KW-0119">Carbohydrate metabolism</keyword>
<feature type="binding site" evidence="7">
    <location>
        <position position="193"/>
    </location>
    <ligand>
        <name>substrate</name>
    </ligand>
</feature>
<feature type="domain" description="Glucose-6-phosphate dehydrogenase NAD-binding" evidence="8">
    <location>
        <begin position="18"/>
        <end position="198"/>
    </location>
</feature>
<comment type="function">
    <text evidence="7">Catalyzes the oxidation of glucose 6-phosphate to 6-phosphogluconolactone.</text>
</comment>
<evidence type="ECO:0000313" key="11">
    <source>
        <dbReference type="Proteomes" id="UP000092971"/>
    </source>
</evidence>
<reference evidence="10 11" key="1">
    <citation type="submission" date="2016-02" db="EMBL/GenBank/DDBJ databases">
        <title>Comparison of Clostridium stercorarium subspecies using comparative genomics and transcriptomics.</title>
        <authorList>
            <person name="Schellenberg J."/>
            <person name="Thallinger G."/>
            <person name="Levin D.B."/>
            <person name="Zhang X."/>
            <person name="Alvare G."/>
            <person name="Fristensky B."/>
            <person name="Sparling R."/>
        </authorList>
    </citation>
    <scope>NUCLEOTIDE SEQUENCE [LARGE SCALE GENOMIC DNA]</scope>
    <source>
        <strain evidence="10 11">DSM 2910</strain>
    </source>
</reference>
<dbReference type="InterPro" id="IPR001282">
    <property type="entry name" value="G6P_DH"/>
</dbReference>
<proteinExistence type="inferred from homology"/>
<accession>A0A1B1YCV4</accession>
<feature type="binding site" evidence="7">
    <location>
        <begin position="97"/>
        <end position="98"/>
    </location>
    <ligand>
        <name>NADP(+)</name>
        <dbReference type="ChEBI" id="CHEBI:58349"/>
    </ligand>
</feature>
<dbReference type="SUPFAM" id="SSF55347">
    <property type="entry name" value="Glyceraldehyde-3-phosphate dehydrogenase-like, C-terminal domain"/>
    <property type="match status" value="1"/>
</dbReference>
<dbReference type="GO" id="GO:0006006">
    <property type="term" value="P:glucose metabolic process"/>
    <property type="evidence" value="ECO:0007669"/>
    <property type="project" value="UniProtKB-KW"/>
</dbReference>
<dbReference type="GO" id="GO:0005829">
    <property type="term" value="C:cytosol"/>
    <property type="evidence" value="ECO:0007669"/>
    <property type="project" value="TreeGrafter"/>
</dbReference>
<dbReference type="InterPro" id="IPR022675">
    <property type="entry name" value="G6P_DH_C"/>
</dbReference>
<dbReference type="Proteomes" id="UP000092971">
    <property type="component" value="Chromosome"/>
</dbReference>
<dbReference type="InterPro" id="IPR022674">
    <property type="entry name" value="G6P_DH_NAD-bd"/>
</dbReference>
<dbReference type="GO" id="GO:0050661">
    <property type="term" value="F:NADP binding"/>
    <property type="evidence" value="ECO:0007669"/>
    <property type="project" value="UniProtKB-UniRule"/>
</dbReference>
<dbReference type="PIRSF" id="PIRSF000110">
    <property type="entry name" value="G6PD"/>
    <property type="match status" value="1"/>
</dbReference>
<organism evidence="10 11">
    <name type="scientific">Thermoclostridium stercorarium subsp. thermolacticum DSM 2910</name>
    <dbReference type="NCBI Taxonomy" id="1121336"/>
    <lineage>
        <taxon>Bacteria</taxon>
        <taxon>Bacillati</taxon>
        <taxon>Bacillota</taxon>
        <taxon>Clostridia</taxon>
        <taxon>Eubacteriales</taxon>
        <taxon>Oscillospiraceae</taxon>
        <taxon>Thermoclostridium</taxon>
    </lineage>
</organism>
<comment type="similarity">
    <text evidence="2 7">Belongs to the glucose-6-phosphate dehydrogenase family.</text>
</comment>
<evidence type="ECO:0000256" key="5">
    <source>
        <dbReference type="ARBA" id="ARBA00023002"/>
    </source>
</evidence>
<dbReference type="PROSITE" id="PS00069">
    <property type="entry name" value="G6P_DEHYDROGENASE"/>
    <property type="match status" value="1"/>
</dbReference>
<gene>
    <name evidence="7" type="primary">zwf</name>
    <name evidence="10" type="ORF">CSTERTH_05840</name>
</gene>
<feature type="binding site" evidence="7">
    <location>
        <position position="351"/>
    </location>
    <ligand>
        <name>substrate</name>
    </ligand>
</feature>
<dbReference type="PANTHER" id="PTHR23429">
    <property type="entry name" value="GLUCOSE-6-PHOSPHATE 1-DEHYDROGENASE G6PD"/>
    <property type="match status" value="1"/>
</dbReference>
<dbReference type="PRINTS" id="PR00079">
    <property type="entry name" value="G6PDHDRGNASE"/>
</dbReference>
<dbReference type="EMBL" id="CP014672">
    <property type="protein sequence ID" value="ANW98591.1"/>
    <property type="molecule type" value="Genomic_DNA"/>
</dbReference>
<comment type="pathway">
    <text evidence="1 7">Carbohydrate degradation; pentose phosphate pathway; D-ribulose 5-phosphate from D-glucose 6-phosphate (oxidative stage): step 1/3.</text>
</comment>
<sequence>MEVLMNNRWKVEKPFVFVIFGATGDLTKRKLIPAIYALAIDNLLPDNFYILAIGRRDYTSEIFQNLMEEAVKDYSQRDFEKEVWNGIKGRITYIKFDFSAPEGYLLLKKHLDIFSEKGIHNHLFFLAVAPNLFEPIIIELKKNNLLSEGNGWKRVMIEKPFGENLEKASELNNILTDALPEERIYRIDHYLGKEMIQNILTLRFSNSIFEPLWNRFHIDHVQISIPETVGIGSRGSYYDRTGVLKDMVQNHMFQLLAIIAMEPPVKLDAEHIRFEKIRVMRALRPFPDNLSDSEIVLGQYTEGIVDGKAVPGYLQEEKVDPNSRTPTFAALKLWIDNYRWQGVPFYLLTGKRLNRKNAEIAIQFKESPGVKLYSDYACAKPNILVFRIQPYEGFYFQLNAKKPGNYYEMMQANMDYCQTAEYGNNSPEAYERLIMEAIRGNNSLFTSWDELNVSWRYIEDLEMKLSRNSVPVYPYPAGSVGPEAAVKLMENDGRAWWNMDNSINFCTRRI</sequence>
<dbReference type="UniPathway" id="UPA00115">
    <property type="reaction ID" value="UER00408"/>
</dbReference>
<dbReference type="Gene3D" id="3.40.50.720">
    <property type="entry name" value="NAD(P)-binding Rossmann-like Domain"/>
    <property type="match status" value="1"/>
</dbReference>
<dbReference type="SUPFAM" id="SSF51735">
    <property type="entry name" value="NAD(P)-binding Rossmann-fold domains"/>
    <property type="match status" value="1"/>
</dbReference>
<keyword evidence="3 7" id="KW-0313">Glucose metabolism</keyword>